<dbReference type="OrthoDB" id="2440970at2759"/>
<proteinExistence type="predicted"/>
<dbReference type="Proteomes" id="UP000789508">
    <property type="component" value="Unassembled WGS sequence"/>
</dbReference>
<dbReference type="EMBL" id="CAJVPS010057688">
    <property type="protein sequence ID" value="CAG8779095.1"/>
    <property type="molecule type" value="Genomic_DNA"/>
</dbReference>
<accession>A0A9N9JFD3</accession>
<feature type="non-terminal residue" evidence="1">
    <location>
        <position position="1"/>
    </location>
</feature>
<protein>
    <submittedName>
        <fullName evidence="1">9348_t:CDS:1</fullName>
    </submittedName>
</protein>
<gene>
    <name evidence="1" type="ORF">ALEPTO_LOCUS14569</name>
</gene>
<dbReference type="AlphaFoldDB" id="A0A9N9JFD3"/>
<name>A0A9N9JFD3_9GLOM</name>
<keyword evidence="2" id="KW-1185">Reference proteome</keyword>
<evidence type="ECO:0000313" key="2">
    <source>
        <dbReference type="Proteomes" id="UP000789508"/>
    </source>
</evidence>
<evidence type="ECO:0000313" key="1">
    <source>
        <dbReference type="EMBL" id="CAG8779095.1"/>
    </source>
</evidence>
<reference evidence="1" key="1">
    <citation type="submission" date="2021-06" db="EMBL/GenBank/DDBJ databases">
        <authorList>
            <person name="Kallberg Y."/>
            <person name="Tangrot J."/>
            <person name="Rosling A."/>
        </authorList>
    </citation>
    <scope>NUCLEOTIDE SEQUENCE</scope>
    <source>
        <strain evidence="1">FL130A</strain>
    </source>
</reference>
<feature type="non-terminal residue" evidence="1">
    <location>
        <position position="89"/>
    </location>
</feature>
<comment type="caution">
    <text evidence="1">The sequence shown here is derived from an EMBL/GenBank/DDBJ whole genome shotgun (WGS) entry which is preliminary data.</text>
</comment>
<sequence>SEESFEKFEVNRSTLPMVGLLALNTRLFGEVDDVIKKFLTPIMLAKQRLQMNQSVCYDVTQIIEWQSLSDNDIEEVNVRLCKQEQDICQ</sequence>
<organism evidence="1 2">
    <name type="scientific">Ambispora leptoticha</name>
    <dbReference type="NCBI Taxonomy" id="144679"/>
    <lineage>
        <taxon>Eukaryota</taxon>
        <taxon>Fungi</taxon>
        <taxon>Fungi incertae sedis</taxon>
        <taxon>Mucoromycota</taxon>
        <taxon>Glomeromycotina</taxon>
        <taxon>Glomeromycetes</taxon>
        <taxon>Archaeosporales</taxon>
        <taxon>Ambisporaceae</taxon>
        <taxon>Ambispora</taxon>
    </lineage>
</organism>